<proteinExistence type="predicted"/>
<gene>
    <name evidence="3" type="ORF">Prum_098840</name>
</gene>
<keyword evidence="4" id="KW-1185">Reference proteome</keyword>
<organism evidence="3 4">
    <name type="scientific">Phytohabitans rumicis</name>
    <dbReference type="NCBI Taxonomy" id="1076125"/>
    <lineage>
        <taxon>Bacteria</taxon>
        <taxon>Bacillati</taxon>
        <taxon>Actinomycetota</taxon>
        <taxon>Actinomycetes</taxon>
        <taxon>Micromonosporales</taxon>
        <taxon>Micromonosporaceae</taxon>
    </lineage>
</organism>
<protein>
    <recommendedName>
        <fullName evidence="2">CATRA-Associated Small Protein domain-containing protein</fullName>
    </recommendedName>
</protein>
<feature type="domain" description="CATRA-Associated Small Protein" evidence="2">
    <location>
        <begin position="39"/>
        <end position="105"/>
    </location>
</feature>
<sequence>MLYPCRVRDCGAGHQVRIPYGTVTVSRAKALALLRATVADLVARARLTPAAWLRVEEILDEVDRAAEAGDVEALALALDELDRLRPRDSRLEPHSTVSAPEPVRRHAAWVGGVVRPPGSTHRPDVPSSSAERVAPPPVRFVNTVLAAGGTDEPVPPDRPLYPDARYELLVNIGAPRRGSLLSTTDGGWPDDLLPDGDLALRAVLLLDSRPQPLVAAFTLPAQGESFACDCPAGGGHGARCAPRPWVRFGLTTPAGGTERGQLIIYYEAVAVHVQRLALPVGDAAGGPTATLIYRLTTTFANLRSLAERTASILVPDDPAARLIVNGLSFVDNPFAVEANLADAAVRVERDLLYDAHLSAAANGAESSRYDAEYRKPARSSWRTCASWPSSAGACTPASSRTWTWSGRCRT</sequence>
<comment type="caution">
    <text evidence="3">The sequence shown here is derived from an EMBL/GenBank/DDBJ whole genome shotgun (WGS) entry which is preliminary data.</text>
</comment>
<dbReference type="InterPro" id="IPR046924">
    <property type="entry name" value="CATASP"/>
</dbReference>
<dbReference type="Pfam" id="PF20271">
    <property type="entry name" value="CATASP"/>
    <property type="match status" value="1"/>
</dbReference>
<reference evidence="3 4" key="2">
    <citation type="submission" date="2020-03" db="EMBL/GenBank/DDBJ databases">
        <authorList>
            <person name="Ichikawa N."/>
            <person name="Kimura A."/>
            <person name="Kitahashi Y."/>
            <person name="Uohara A."/>
        </authorList>
    </citation>
    <scope>NUCLEOTIDE SEQUENCE [LARGE SCALE GENOMIC DNA]</scope>
    <source>
        <strain evidence="3 4">NBRC 108638</strain>
    </source>
</reference>
<evidence type="ECO:0000313" key="3">
    <source>
        <dbReference type="EMBL" id="GFJ96242.1"/>
    </source>
</evidence>
<name>A0A6V8LG65_9ACTN</name>
<evidence type="ECO:0000259" key="2">
    <source>
        <dbReference type="Pfam" id="PF20271"/>
    </source>
</evidence>
<evidence type="ECO:0000313" key="4">
    <source>
        <dbReference type="Proteomes" id="UP000482960"/>
    </source>
</evidence>
<feature type="region of interest" description="Disordered" evidence="1">
    <location>
        <begin position="112"/>
        <end position="133"/>
    </location>
</feature>
<reference evidence="3 4" key="1">
    <citation type="submission" date="2020-03" db="EMBL/GenBank/DDBJ databases">
        <title>Whole genome shotgun sequence of Phytohabitans rumicis NBRC 108638.</title>
        <authorList>
            <person name="Komaki H."/>
            <person name="Tamura T."/>
        </authorList>
    </citation>
    <scope>NUCLEOTIDE SEQUENCE [LARGE SCALE GENOMIC DNA]</scope>
    <source>
        <strain evidence="3 4">NBRC 108638</strain>
    </source>
</reference>
<evidence type="ECO:0000256" key="1">
    <source>
        <dbReference type="SAM" id="MobiDB-lite"/>
    </source>
</evidence>
<dbReference type="Proteomes" id="UP000482960">
    <property type="component" value="Unassembled WGS sequence"/>
</dbReference>
<dbReference type="AlphaFoldDB" id="A0A6V8LG65"/>
<dbReference type="EMBL" id="BLPG01000002">
    <property type="protein sequence ID" value="GFJ96242.1"/>
    <property type="molecule type" value="Genomic_DNA"/>
</dbReference>
<accession>A0A6V8LG65</accession>